<dbReference type="AlphaFoldDB" id="A0A5C6FNL5"/>
<reference evidence="1 2" key="1">
    <citation type="submission" date="2019-02" db="EMBL/GenBank/DDBJ databases">
        <title>Deep-cultivation of Planctomycetes and their phenomic and genomic characterization uncovers novel biology.</title>
        <authorList>
            <person name="Wiegand S."/>
            <person name="Jogler M."/>
            <person name="Boedeker C."/>
            <person name="Pinto D."/>
            <person name="Vollmers J."/>
            <person name="Rivas-Marin E."/>
            <person name="Kohn T."/>
            <person name="Peeters S.H."/>
            <person name="Heuer A."/>
            <person name="Rast P."/>
            <person name="Oberbeckmann S."/>
            <person name="Bunk B."/>
            <person name="Jeske O."/>
            <person name="Meyerdierks A."/>
            <person name="Storesund J.E."/>
            <person name="Kallscheuer N."/>
            <person name="Luecker S."/>
            <person name="Lage O.M."/>
            <person name="Pohl T."/>
            <person name="Merkel B.J."/>
            <person name="Hornburger P."/>
            <person name="Mueller R.-W."/>
            <person name="Bruemmer F."/>
            <person name="Labrenz M."/>
            <person name="Spormann A.M."/>
            <person name="Op Den Camp H."/>
            <person name="Overmann J."/>
            <person name="Amann R."/>
            <person name="Jetten M.S.M."/>
            <person name="Mascher T."/>
            <person name="Medema M.H."/>
            <person name="Devos D.P."/>
            <person name="Kaster A.-K."/>
            <person name="Ovreas L."/>
            <person name="Rohde M."/>
            <person name="Galperin M.Y."/>
            <person name="Jogler C."/>
        </authorList>
    </citation>
    <scope>NUCLEOTIDE SEQUENCE [LARGE SCALE GENOMIC DNA]</scope>
    <source>
        <strain evidence="1 2">V7</strain>
    </source>
</reference>
<dbReference type="InterPro" id="IPR013398">
    <property type="entry name" value="CRISPR-assoc_prot_Csy2"/>
</dbReference>
<evidence type="ECO:0000313" key="1">
    <source>
        <dbReference type="EMBL" id="TWU62086.1"/>
    </source>
</evidence>
<comment type="caution">
    <text evidence="1">The sequence shown here is derived from an EMBL/GenBank/DDBJ whole genome shotgun (WGS) entry which is preliminary data.</text>
</comment>
<dbReference type="CDD" id="cd09736">
    <property type="entry name" value="Csy2_I-F"/>
    <property type="match status" value="1"/>
</dbReference>
<dbReference type="Pfam" id="PF09614">
    <property type="entry name" value="Cas_Csy2"/>
    <property type="match status" value="1"/>
</dbReference>
<dbReference type="Proteomes" id="UP000316476">
    <property type="component" value="Unassembled WGS sequence"/>
</dbReference>
<dbReference type="EMBL" id="SJPZ01000002">
    <property type="protein sequence ID" value="TWU62086.1"/>
    <property type="molecule type" value="Genomic_DNA"/>
</dbReference>
<gene>
    <name evidence="1" type="primary">csy2</name>
    <name evidence="1" type="ORF">V7x_38150</name>
</gene>
<dbReference type="NCBIfam" id="TIGR02565">
    <property type="entry name" value="cas_Csy2"/>
    <property type="match status" value="1"/>
</dbReference>
<accession>A0A5C6FNL5</accession>
<protein>
    <submittedName>
        <fullName evidence="1">CRISPR-associated protein Csy2</fullName>
    </submittedName>
</protein>
<proteinExistence type="predicted"/>
<evidence type="ECO:0000313" key="2">
    <source>
        <dbReference type="Proteomes" id="UP000316476"/>
    </source>
</evidence>
<name>A0A5C6FNL5_9PLAN</name>
<organism evidence="1 2">
    <name type="scientific">Crateriforma conspicua</name>
    <dbReference type="NCBI Taxonomy" id="2527996"/>
    <lineage>
        <taxon>Bacteria</taxon>
        <taxon>Pseudomonadati</taxon>
        <taxon>Planctomycetota</taxon>
        <taxon>Planctomycetia</taxon>
        <taxon>Planctomycetales</taxon>
        <taxon>Planctomycetaceae</taxon>
        <taxon>Crateriforma</taxon>
    </lineage>
</organism>
<dbReference type="OrthoDB" id="1550641at2"/>
<sequence length="310" mass="34641">MGTLILIERLEVQNANAISSPLTIGVPSITAFMGFAHQLQRLVHQADPASDLKVHRVGVIVHDIDLQVRHFPRSRSLLKLTANTRGGRNESKKSERASFIEEGRCHLTVSLLLDCETEFQGGATETLDRMQQLIMGRMRLAGGSIINTTPPNVQMVSNDRRTLTKLIPGWVLMERRDLMIDAMTEGLDAIDALHRALAIHHQRHLQFDSETESETSSSPPTVSWTSGRYQPGYIVPIATGYQALTPFIPSNNARDRDTPHRLAESALTLGEFVLPLRLNSPSEMLWQYHHDGDLYVCQQQIFSSSDKSLS</sequence>
<dbReference type="RefSeq" id="WP_146414823.1">
    <property type="nucleotide sequence ID" value="NZ_SJPZ01000002.1"/>
</dbReference>